<feature type="signal peptide" evidence="1">
    <location>
        <begin position="1"/>
        <end position="21"/>
    </location>
</feature>
<evidence type="ECO:0000256" key="1">
    <source>
        <dbReference type="SAM" id="SignalP"/>
    </source>
</evidence>
<proteinExistence type="predicted"/>
<dbReference type="EMBL" id="LJIJ01000123">
    <property type="protein sequence ID" value="ODN02152.1"/>
    <property type="molecule type" value="Genomic_DNA"/>
</dbReference>
<sequence>MRLEFLISVLLLTSIVLLVNGEDKDSKDEDADIEDDCEWTRCKFVDSGQPKCSNGCQMTEIDRGCHYDDFAKYKCCC</sequence>
<evidence type="ECO:0000313" key="3">
    <source>
        <dbReference type="Proteomes" id="UP000094527"/>
    </source>
</evidence>
<keyword evidence="1" id="KW-0732">Signal</keyword>
<keyword evidence="3" id="KW-1185">Reference proteome</keyword>
<reference evidence="2 3" key="1">
    <citation type="journal article" date="2016" name="Genome Biol. Evol.">
        <title>Gene Family Evolution Reflects Adaptation to Soil Environmental Stressors in the Genome of the Collembolan Orchesella cincta.</title>
        <authorList>
            <person name="Faddeeva-Vakhrusheva A."/>
            <person name="Derks M.F."/>
            <person name="Anvar S.Y."/>
            <person name="Agamennone V."/>
            <person name="Suring W."/>
            <person name="Smit S."/>
            <person name="van Straalen N.M."/>
            <person name="Roelofs D."/>
        </authorList>
    </citation>
    <scope>NUCLEOTIDE SEQUENCE [LARGE SCALE GENOMIC DNA]</scope>
    <source>
        <tissue evidence="2">Mixed pool</tissue>
    </source>
</reference>
<name>A0A1D2NA78_ORCCI</name>
<dbReference type="Proteomes" id="UP000094527">
    <property type="component" value="Unassembled WGS sequence"/>
</dbReference>
<dbReference type="AlphaFoldDB" id="A0A1D2NA78"/>
<accession>A0A1D2NA78</accession>
<evidence type="ECO:0000313" key="2">
    <source>
        <dbReference type="EMBL" id="ODN02152.1"/>
    </source>
</evidence>
<gene>
    <name evidence="2" type="ORF">Ocin01_04541</name>
</gene>
<organism evidence="2 3">
    <name type="scientific">Orchesella cincta</name>
    <name type="common">Springtail</name>
    <name type="synonym">Podura cincta</name>
    <dbReference type="NCBI Taxonomy" id="48709"/>
    <lineage>
        <taxon>Eukaryota</taxon>
        <taxon>Metazoa</taxon>
        <taxon>Ecdysozoa</taxon>
        <taxon>Arthropoda</taxon>
        <taxon>Hexapoda</taxon>
        <taxon>Collembola</taxon>
        <taxon>Entomobryomorpha</taxon>
        <taxon>Entomobryoidea</taxon>
        <taxon>Orchesellidae</taxon>
        <taxon>Orchesellinae</taxon>
        <taxon>Orchesella</taxon>
    </lineage>
</organism>
<comment type="caution">
    <text evidence="2">The sequence shown here is derived from an EMBL/GenBank/DDBJ whole genome shotgun (WGS) entry which is preliminary data.</text>
</comment>
<feature type="chain" id="PRO_5008905281" evidence="1">
    <location>
        <begin position="22"/>
        <end position="77"/>
    </location>
</feature>
<protein>
    <submittedName>
        <fullName evidence="2">Uncharacterized protein</fullName>
    </submittedName>
</protein>